<sequence>MAINKFMKLALKALSYPDIDIRKTYQLQRSLQNLAAPKVSPHKQDWQDHIVVSEGRKILTRIYFPLQQKAEGTLLFFHGGGWVTENIDTYHKVCTALAQATRHRVVSVDYRLAPESPFPNGLEDCYAVAQRLFLTPKSFGFAPGKITLVGDSAGGNLAAAVSLKARDEGIFSVERQILIYPATYYDHSDASPFPSVKENGSDYLLTSRRICEYIDLYKRNDDDLVDPYFSPLMAEDLSHQPDTLLITAEFDPLRDEGEAYALKLQEAGNHVILYRMKDALHGFMSLGIGYVHVRRAHDLINTFLNRSEQHESVKPLA</sequence>
<dbReference type="EMBL" id="JACRTL010000001">
    <property type="protein sequence ID" value="MBC8610085.1"/>
    <property type="molecule type" value="Genomic_DNA"/>
</dbReference>
<evidence type="ECO:0000313" key="4">
    <source>
        <dbReference type="Proteomes" id="UP000632659"/>
    </source>
</evidence>
<dbReference type="Proteomes" id="UP000632659">
    <property type="component" value="Unassembled WGS sequence"/>
</dbReference>
<dbReference type="PANTHER" id="PTHR48081">
    <property type="entry name" value="AB HYDROLASE SUPERFAMILY PROTEIN C4A8.06C"/>
    <property type="match status" value="1"/>
</dbReference>
<dbReference type="GO" id="GO:0016787">
    <property type="term" value="F:hydrolase activity"/>
    <property type="evidence" value="ECO:0007669"/>
    <property type="project" value="UniProtKB-KW"/>
</dbReference>
<accession>A0A8J6PGX3</accession>
<dbReference type="InterPro" id="IPR050300">
    <property type="entry name" value="GDXG_lipolytic_enzyme"/>
</dbReference>
<proteinExistence type="predicted"/>
<dbReference type="InterPro" id="IPR029058">
    <property type="entry name" value="AB_hydrolase_fold"/>
</dbReference>
<evidence type="ECO:0000259" key="2">
    <source>
        <dbReference type="Pfam" id="PF07859"/>
    </source>
</evidence>
<dbReference type="SUPFAM" id="SSF53474">
    <property type="entry name" value="alpha/beta-Hydrolases"/>
    <property type="match status" value="1"/>
</dbReference>
<protein>
    <submittedName>
        <fullName evidence="3">Alpha/beta hydrolase</fullName>
    </submittedName>
</protein>
<evidence type="ECO:0000256" key="1">
    <source>
        <dbReference type="ARBA" id="ARBA00022801"/>
    </source>
</evidence>
<comment type="caution">
    <text evidence="3">The sequence shown here is derived from an EMBL/GenBank/DDBJ whole genome shotgun (WGS) entry which is preliminary data.</text>
</comment>
<evidence type="ECO:0000313" key="3">
    <source>
        <dbReference type="EMBL" id="MBC8610085.1"/>
    </source>
</evidence>
<dbReference type="Pfam" id="PF07859">
    <property type="entry name" value="Abhydrolase_3"/>
    <property type="match status" value="1"/>
</dbReference>
<reference evidence="3" key="1">
    <citation type="submission" date="2020-08" db="EMBL/GenBank/DDBJ databases">
        <title>Genome public.</title>
        <authorList>
            <person name="Liu C."/>
            <person name="Sun Q."/>
        </authorList>
    </citation>
    <scope>NUCLEOTIDE SEQUENCE</scope>
    <source>
        <strain evidence="3">NSJ-15</strain>
    </source>
</reference>
<dbReference type="AlphaFoldDB" id="A0A8J6PGX3"/>
<gene>
    <name evidence="3" type="ORF">H8702_02970</name>
</gene>
<feature type="domain" description="Alpha/beta hydrolase fold-3" evidence="2">
    <location>
        <begin position="74"/>
        <end position="284"/>
    </location>
</feature>
<dbReference type="PANTHER" id="PTHR48081:SF8">
    <property type="entry name" value="ALPHA_BETA HYDROLASE FOLD-3 DOMAIN-CONTAINING PROTEIN-RELATED"/>
    <property type="match status" value="1"/>
</dbReference>
<organism evidence="3 4">
    <name type="scientific">Massiliimalia timonensis</name>
    <dbReference type="NCBI Taxonomy" id="1987501"/>
    <lineage>
        <taxon>Bacteria</taxon>
        <taxon>Bacillati</taxon>
        <taxon>Bacillota</taxon>
        <taxon>Clostridia</taxon>
        <taxon>Eubacteriales</taxon>
        <taxon>Oscillospiraceae</taxon>
        <taxon>Massiliimalia</taxon>
    </lineage>
</organism>
<name>A0A8J6PGX3_9FIRM</name>
<dbReference type="RefSeq" id="WP_154824542.1">
    <property type="nucleotide sequence ID" value="NZ_JACRTL010000001.1"/>
</dbReference>
<keyword evidence="4" id="KW-1185">Reference proteome</keyword>
<dbReference type="Gene3D" id="3.40.50.1820">
    <property type="entry name" value="alpha/beta hydrolase"/>
    <property type="match status" value="1"/>
</dbReference>
<keyword evidence="1 3" id="KW-0378">Hydrolase</keyword>
<dbReference type="InterPro" id="IPR013094">
    <property type="entry name" value="AB_hydrolase_3"/>
</dbReference>